<dbReference type="PANTHER" id="PTHR41299">
    <property type="entry name" value="THIAMINE PYROPHOSPHOKINASE"/>
    <property type="match status" value="1"/>
</dbReference>
<evidence type="ECO:0000256" key="3">
    <source>
        <dbReference type="ARBA" id="ARBA00022777"/>
    </source>
</evidence>
<evidence type="ECO:0000256" key="1">
    <source>
        <dbReference type="ARBA" id="ARBA00022679"/>
    </source>
</evidence>
<keyword evidence="1" id="KW-0808">Transferase</keyword>
<dbReference type="GO" id="GO:0004788">
    <property type="term" value="F:thiamine diphosphokinase activity"/>
    <property type="evidence" value="ECO:0007669"/>
    <property type="project" value="UniProtKB-UniRule"/>
</dbReference>
<keyword evidence="2" id="KW-0547">Nucleotide-binding</keyword>
<dbReference type="EC" id="2.7.6.2" evidence="5"/>
<dbReference type="InterPro" id="IPR007371">
    <property type="entry name" value="TPK_catalytic"/>
</dbReference>
<evidence type="ECO:0000313" key="8">
    <source>
        <dbReference type="EMBL" id="CBG40503.1"/>
    </source>
</evidence>
<dbReference type="KEGG" id="hms:HMU12490"/>
<dbReference type="InterPro" id="IPR049442">
    <property type="entry name" value="Thi_PPkinase-like_C"/>
</dbReference>
<dbReference type="NCBIfam" id="TIGR01378">
    <property type="entry name" value="thi_PPkinase"/>
    <property type="match status" value="1"/>
</dbReference>
<organism evidence="8 9">
    <name type="scientific">Helicobacter mustelae (strain ATCC 43772 / CCUG 25715 / CIP 103759 / LMG 18044 / NCTC 12198 / R85-136P)</name>
    <name type="common">Campylobacter mustelae</name>
    <dbReference type="NCBI Taxonomy" id="679897"/>
    <lineage>
        <taxon>Bacteria</taxon>
        <taxon>Pseudomonadati</taxon>
        <taxon>Campylobacterota</taxon>
        <taxon>Epsilonproteobacteria</taxon>
        <taxon>Campylobacterales</taxon>
        <taxon>Helicobacteraceae</taxon>
        <taxon>Helicobacter</taxon>
    </lineage>
</organism>
<keyword evidence="3 8" id="KW-0418">Kinase</keyword>
<dbReference type="eggNOG" id="COG1564">
    <property type="taxonomic scope" value="Bacteria"/>
</dbReference>
<gene>
    <name evidence="8" type="ordered locus">HMU12490</name>
</gene>
<evidence type="ECO:0000259" key="7">
    <source>
        <dbReference type="Pfam" id="PF21275"/>
    </source>
</evidence>
<dbReference type="Proteomes" id="UP000001522">
    <property type="component" value="Chromosome"/>
</dbReference>
<dbReference type="SUPFAM" id="SSF63999">
    <property type="entry name" value="Thiamin pyrophosphokinase, catalytic domain"/>
    <property type="match status" value="1"/>
</dbReference>
<keyword evidence="9" id="KW-1185">Reference proteome</keyword>
<dbReference type="GO" id="GO:0005524">
    <property type="term" value="F:ATP binding"/>
    <property type="evidence" value="ECO:0007669"/>
    <property type="project" value="UniProtKB-KW"/>
</dbReference>
<keyword evidence="4" id="KW-0067">ATP-binding</keyword>
<evidence type="ECO:0000256" key="5">
    <source>
        <dbReference type="NCBIfam" id="TIGR01378"/>
    </source>
</evidence>
<dbReference type="CDD" id="cd07995">
    <property type="entry name" value="TPK"/>
    <property type="match status" value="1"/>
</dbReference>
<proteinExistence type="predicted"/>
<evidence type="ECO:0000259" key="6">
    <source>
        <dbReference type="Pfam" id="PF04263"/>
    </source>
</evidence>
<dbReference type="GO" id="GO:0009229">
    <property type="term" value="P:thiamine diphosphate biosynthetic process"/>
    <property type="evidence" value="ECO:0007669"/>
    <property type="project" value="InterPro"/>
</dbReference>
<accession>D3UJ28</accession>
<dbReference type="InterPro" id="IPR036759">
    <property type="entry name" value="TPK_catalytic_sf"/>
</dbReference>
<dbReference type="InterPro" id="IPR053149">
    <property type="entry name" value="TPK"/>
</dbReference>
<feature type="domain" description="Thiamin pyrophosphokinase catalytic" evidence="6">
    <location>
        <begin position="24"/>
        <end position="125"/>
    </location>
</feature>
<evidence type="ECO:0000256" key="2">
    <source>
        <dbReference type="ARBA" id="ARBA00022741"/>
    </source>
</evidence>
<dbReference type="STRING" id="679897.HMU12490"/>
<dbReference type="HOGENOM" id="CLU_044237_2_0_7"/>
<dbReference type="GO" id="GO:0006772">
    <property type="term" value="P:thiamine metabolic process"/>
    <property type="evidence" value="ECO:0007669"/>
    <property type="project" value="UniProtKB-UniRule"/>
</dbReference>
<dbReference type="GO" id="GO:0016301">
    <property type="term" value="F:kinase activity"/>
    <property type="evidence" value="ECO:0007669"/>
    <property type="project" value="UniProtKB-KW"/>
</dbReference>
<dbReference type="Pfam" id="PF21275">
    <property type="entry name" value="Thi_PPkinase_C"/>
    <property type="match status" value="1"/>
</dbReference>
<name>D3UJ28_HELM1</name>
<sequence>MKNHPNKKAFILANGSFPKNKALRTLLHDAEFLVVCDGAMRHLEALDILPHAIIGDLDSISPQLKAKYQDRIIEIKEQNSNDLSKAFFYCISLGYKEITILGATGKREDHTLANISLLLHYHSFAKVILRSDYGTFQTFAIKQSPHVIQSFKGQQISLFCLDPSVQLTSTKLKYPLNDLSLPLWANGTLNEALGTDFTLSSNKPTLVLVYQTL</sequence>
<dbReference type="Gene3D" id="3.40.50.10240">
    <property type="entry name" value="Thiamin pyrophosphokinase, catalytic domain"/>
    <property type="match status" value="1"/>
</dbReference>
<evidence type="ECO:0000313" key="9">
    <source>
        <dbReference type="Proteomes" id="UP000001522"/>
    </source>
</evidence>
<feature type="domain" description="Thiamin pyrophosphokinase-like substrate-binding" evidence="7">
    <location>
        <begin position="139"/>
        <end position="207"/>
    </location>
</feature>
<dbReference type="InterPro" id="IPR006282">
    <property type="entry name" value="Thi_PPkinase"/>
</dbReference>
<dbReference type="EMBL" id="FN555004">
    <property type="protein sequence ID" value="CBG40503.1"/>
    <property type="molecule type" value="Genomic_DNA"/>
</dbReference>
<evidence type="ECO:0000256" key="4">
    <source>
        <dbReference type="ARBA" id="ARBA00022840"/>
    </source>
</evidence>
<dbReference type="PANTHER" id="PTHR41299:SF1">
    <property type="entry name" value="THIAMINE PYROPHOSPHOKINASE"/>
    <property type="match status" value="1"/>
</dbReference>
<dbReference type="RefSeq" id="WP_013023571.1">
    <property type="nucleotide sequence ID" value="NC_013949.1"/>
</dbReference>
<reference evidence="8 9" key="1">
    <citation type="journal article" date="2010" name="BMC Genomics">
        <title>Comparative genomics and proteomics of Helicobacter mustelae, an ulcerogenic and carcinogenic gastric pathogen.</title>
        <authorList>
            <person name="O'Toole P.W."/>
            <person name="Snelling W.J."/>
            <person name="Canchaya C."/>
            <person name="Forde B.M."/>
            <person name="Hardie K.R."/>
            <person name="Josenhans C."/>
            <person name="Graham R.L.J."/>
            <person name="McMullan G."/>
            <person name="Parkhill J."/>
            <person name="Belda E."/>
            <person name="Bentley S.D."/>
        </authorList>
    </citation>
    <scope>NUCLEOTIDE SEQUENCE [LARGE SCALE GENOMIC DNA]</scope>
    <source>
        <strain evidence="9">ATCC 43772 / LMG 18044 / NCTC 12198 / 12198</strain>
    </source>
</reference>
<dbReference type="Pfam" id="PF04263">
    <property type="entry name" value="TPK_catalytic"/>
    <property type="match status" value="1"/>
</dbReference>
<dbReference type="AlphaFoldDB" id="D3UJ28"/>
<protein>
    <recommendedName>
        <fullName evidence="5">Thiamine diphosphokinase</fullName>
        <ecNumber evidence="5">2.7.6.2</ecNumber>
    </recommendedName>
</protein>